<evidence type="ECO:0000313" key="3">
    <source>
        <dbReference type="EMBL" id="KDQ58317.1"/>
    </source>
</evidence>
<feature type="signal peptide" evidence="1">
    <location>
        <begin position="1"/>
        <end position="26"/>
    </location>
</feature>
<dbReference type="InParanoid" id="A0A067Q488"/>
<evidence type="ECO:0000313" key="4">
    <source>
        <dbReference type="Proteomes" id="UP000027265"/>
    </source>
</evidence>
<feature type="domain" description="CHAT" evidence="2">
    <location>
        <begin position="10"/>
        <end position="261"/>
    </location>
</feature>
<feature type="chain" id="PRO_5001643703" description="CHAT domain-containing protein" evidence="1">
    <location>
        <begin position="27"/>
        <end position="262"/>
    </location>
</feature>
<dbReference type="HOGENOM" id="CLU_001305_1_0_1"/>
<dbReference type="STRING" id="933084.A0A067Q488"/>
<keyword evidence="1" id="KW-0732">Signal</keyword>
<name>A0A067Q488_9AGAM</name>
<dbReference type="AlphaFoldDB" id="A0A067Q488"/>
<keyword evidence="4" id="KW-1185">Reference proteome</keyword>
<dbReference type="InterPro" id="IPR024983">
    <property type="entry name" value="CHAT_dom"/>
</dbReference>
<dbReference type="Proteomes" id="UP000027265">
    <property type="component" value="Unassembled WGS sequence"/>
</dbReference>
<dbReference type="EMBL" id="KL197717">
    <property type="protein sequence ID" value="KDQ58317.1"/>
    <property type="molecule type" value="Genomic_DNA"/>
</dbReference>
<organism evidence="3 4">
    <name type="scientific">Jaapia argillacea MUCL 33604</name>
    <dbReference type="NCBI Taxonomy" id="933084"/>
    <lineage>
        <taxon>Eukaryota</taxon>
        <taxon>Fungi</taxon>
        <taxon>Dikarya</taxon>
        <taxon>Basidiomycota</taxon>
        <taxon>Agaricomycotina</taxon>
        <taxon>Agaricomycetes</taxon>
        <taxon>Agaricomycetidae</taxon>
        <taxon>Jaapiales</taxon>
        <taxon>Jaapiaceae</taxon>
        <taxon>Jaapia</taxon>
    </lineage>
</organism>
<accession>A0A067Q488</accession>
<proteinExistence type="predicted"/>
<protein>
    <recommendedName>
        <fullName evidence="2">CHAT domain-containing protein</fullName>
    </recommendedName>
</protein>
<sequence length="262" mass="28096">MTSLPSNPSHIWWCATGPLAFLPIHAAGIYDTPDPGNCISDFVISSYIPTLSTLIDNPQVTTPHSFQLLAVAQPNAPHHSPLPGTRKELELIKSRAEGVPFVPLIDDGATMENVLRHMGEATWVHFACHGVQDISNPTNSSLILANGSQLKLSTIIDLSLSHAELAFLSACETATGSKDLSEEAVHLAAGMLLAGYRGVIATMWSIGDVDASRIADGVYSHILMGGKPEYTQAALALHQAVQRLRLQGASFLSWVPYIHVGF</sequence>
<reference evidence="4" key="1">
    <citation type="journal article" date="2014" name="Proc. Natl. Acad. Sci. U.S.A.">
        <title>Extensive sampling of basidiomycete genomes demonstrates inadequacy of the white-rot/brown-rot paradigm for wood decay fungi.</title>
        <authorList>
            <person name="Riley R."/>
            <person name="Salamov A.A."/>
            <person name="Brown D.W."/>
            <person name="Nagy L.G."/>
            <person name="Floudas D."/>
            <person name="Held B.W."/>
            <person name="Levasseur A."/>
            <person name="Lombard V."/>
            <person name="Morin E."/>
            <person name="Otillar R."/>
            <person name="Lindquist E.A."/>
            <person name="Sun H."/>
            <person name="LaButti K.M."/>
            <person name="Schmutz J."/>
            <person name="Jabbour D."/>
            <person name="Luo H."/>
            <person name="Baker S.E."/>
            <person name="Pisabarro A.G."/>
            <person name="Walton J.D."/>
            <person name="Blanchette R.A."/>
            <person name="Henrissat B."/>
            <person name="Martin F."/>
            <person name="Cullen D."/>
            <person name="Hibbett D.S."/>
            <person name="Grigoriev I.V."/>
        </authorList>
    </citation>
    <scope>NUCLEOTIDE SEQUENCE [LARGE SCALE GENOMIC DNA]</scope>
    <source>
        <strain evidence="4">MUCL 33604</strain>
    </source>
</reference>
<dbReference type="OrthoDB" id="9991317at2759"/>
<dbReference type="Pfam" id="PF12770">
    <property type="entry name" value="CHAT"/>
    <property type="match status" value="1"/>
</dbReference>
<evidence type="ECO:0000256" key="1">
    <source>
        <dbReference type="SAM" id="SignalP"/>
    </source>
</evidence>
<evidence type="ECO:0000259" key="2">
    <source>
        <dbReference type="Pfam" id="PF12770"/>
    </source>
</evidence>
<gene>
    <name evidence="3" type="ORF">JAAARDRAFT_192906</name>
</gene>